<dbReference type="EMBL" id="JAGUCN010000013">
    <property type="protein sequence ID" value="MBS2212226.1"/>
    <property type="molecule type" value="Genomic_DNA"/>
</dbReference>
<feature type="domain" description="Fibrobacter succinogenes major paralogous" evidence="2">
    <location>
        <begin position="48"/>
        <end position="235"/>
    </location>
</feature>
<protein>
    <submittedName>
        <fullName evidence="3">Fibrobacter succinogenes major paralogous domain-containing protein</fullName>
    </submittedName>
</protein>
<dbReference type="InterPro" id="IPR011871">
    <property type="entry name" value="Fib_succ_major"/>
</dbReference>
<sequence>MNYKNSMQSIAFIILLSVSFLSCNKGDVTPDNETGTLIDIDGNKYNTVKIGKQVWMAENLKTTKYNNGDIIPIVESGNDWSLLSDAGMCQYANSESMFDIFGGLYNGYVIIDERNVCPNGWHVPTNEEWLEMEEFLGGSDIAGGKLKQAGTEHWQSPNTGADNSSGFTALPGTSREAGGSWDESGTGYTALFWTSTKFENAYESGLLSKDIYYEEIDVLTGGDEINRGCSVRCIKD</sequence>
<dbReference type="Pfam" id="PF09603">
    <property type="entry name" value="Fib_succ_major"/>
    <property type="match status" value="1"/>
</dbReference>
<proteinExistence type="predicted"/>
<feature type="compositionally biased region" description="Polar residues" evidence="1">
    <location>
        <begin position="153"/>
        <end position="167"/>
    </location>
</feature>
<evidence type="ECO:0000259" key="2">
    <source>
        <dbReference type="Pfam" id="PF09603"/>
    </source>
</evidence>
<evidence type="ECO:0000313" key="4">
    <source>
        <dbReference type="Proteomes" id="UP000721861"/>
    </source>
</evidence>
<dbReference type="NCBIfam" id="TIGR02145">
    <property type="entry name" value="Fib_succ_major"/>
    <property type="match status" value="1"/>
</dbReference>
<dbReference type="Proteomes" id="UP000721861">
    <property type="component" value="Unassembled WGS sequence"/>
</dbReference>
<evidence type="ECO:0000313" key="3">
    <source>
        <dbReference type="EMBL" id="MBS2212226.1"/>
    </source>
</evidence>
<keyword evidence="4" id="KW-1185">Reference proteome</keyword>
<comment type="caution">
    <text evidence="3">The sequence shown here is derived from an EMBL/GenBank/DDBJ whole genome shotgun (WGS) entry which is preliminary data.</text>
</comment>
<feature type="region of interest" description="Disordered" evidence="1">
    <location>
        <begin position="151"/>
        <end position="181"/>
    </location>
</feature>
<gene>
    <name evidence="3" type="ORF">KEM09_12480</name>
</gene>
<organism evidence="3 4">
    <name type="scientific">Carboxylicivirga mesophila</name>
    <dbReference type="NCBI Taxonomy" id="1166478"/>
    <lineage>
        <taxon>Bacteria</taxon>
        <taxon>Pseudomonadati</taxon>
        <taxon>Bacteroidota</taxon>
        <taxon>Bacteroidia</taxon>
        <taxon>Marinilabiliales</taxon>
        <taxon>Marinilabiliaceae</taxon>
        <taxon>Carboxylicivirga</taxon>
    </lineage>
</organism>
<accession>A0ABS5KB68</accession>
<evidence type="ECO:0000256" key="1">
    <source>
        <dbReference type="SAM" id="MobiDB-lite"/>
    </source>
</evidence>
<dbReference type="RefSeq" id="WP_212228743.1">
    <property type="nucleotide sequence ID" value="NZ_JAGUCN010000013.1"/>
</dbReference>
<dbReference type="PROSITE" id="PS51257">
    <property type="entry name" value="PROKAR_LIPOPROTEIN"/>
    <property type="match status" value="1"/>
</dbReference>
<reference evidence="3 4" key="1">
    <citation type="journal article" date="2014" name="Int. J. Syst. Evol. Microbiol.">
        <title>Carboxylicivirga gen. nov. in the family Marinilabiliaceae with two novel species, Carboxylicivirga mesophila sp. nov. and Carboxylicivirga taeanensis sp. nov., and reclassification of Cytophaga fermentans as Saccharicrinis fermentans gen. nov., comb. nov.</title>
        <authorList>
            <person name="Yang S.H."/>
            <person name="Seo H.S."/>
            <person name="Woo J.H."/>
            <person name="Oh H.M."/>
            <person name="Jang H."/>
            <person name="Lee J.H."/>
            <person name="Kim S.J."/>
            <person name="Kwon K.K."/>
        </authorList>
    </citation>
    <scope>NUCLEOTIDE SEQUENCE [LARGE SCALE GENOMIC DNA]</scope>
    <source>
        <strain evidence="3 4">JCM 18290</strain>
    </source>
</reference>
<name>A0ABS5KB68_9BACT</name>